<dbReference type="Proteomes" id="UP001155145">
    <property type="component" value="Unassembled WGS sequence"/>
</dbReference>
<evidence type="ECO:0000313" key="4">
    <source>
        <dbReference type="EMBL" id="UON92895.1"/>
    </source>
</evidence>
<evidence type="ECO:0000313" key="3">
    <source>
        <dbReference type="EMBL" id="MCC3274104.1"/>
    </source>
</evidence>
<reference evidence="3" key="1">
    <citation type="submission" date="2021-10" db="EMBL/GenBank/DDBJ databases">
        <title>Novel species in genus Arthrobacter.</title>
        <authorList>
            <person name="Liu Y."/>
        </authorList>
    </citation>
    <scope>NUCLEOTIDE SEQUENCE</scope>
    <source>
        <strain evidence="3">Zg-Y462</strain>
        <strain evidence="5">zg-Y462</strain>
    </source>
</reference>
<dbReference type="SUPFAM" id="SSF55729">
    <property type="entry name" value="Acyl-CoA N-acyltransferases (Nat)"/>
    <property type="match status" value="1"/>
</dbReference>
<feature type="compositionally biased region" description="Polar residues" evidence="1">
    <location>
        <begin position="1"/>
        <end position="11"/>
    </location>
</feature>
<dbReference type="RefSeq" id="WP_227929651.1">
    <property type="nucleotide sequence ID" value="NZ_CP094984.1"/>
</dbReference>
<organism evidence="3 6">
    <name type="scientific">Arthrobacter zhangbolii</name>
    <dbReference type="NCBI Taxonomy" id="2886936"/>
    <lineage>
        <taxon>Bacteria</taxon>
        <taxon>Bacillati</taxon>
        <taxon>Actinomycetota</taxon>
        <taxon>Actinomycetes</taxon>
        <taxon>Micrococcales</taxon>
        <taxon>Micrococcaceae</taxon>
        <taxon>Arthrobacter</taxon>
    </lineage>
</organism>
<dbReference type="InterPro" id="IPR016181">
    <property type="entry name" value="Acyl_CoA_acyltransferase"/>
</dbReference>
<evidence type="ECO:0000313" key="6">
    <source>
        <dbReference type="Proteomes" id="UP001155145"/>
    </source>
</evidence>
<evidence type="ECO:0000313" key="5">
    <source>
        <dbReference type="Proteomes" id="UP000829758"/>
    </source>
</evidence>
<dbReference type="InterPro" id="IPR031165">
    <property type="entry name" value="GNAT_YJDJ"/>
</dbReference>
<feature type="region of interest" description="Disordered" evidence="1">
    <location>
        <begin position="1"/>
        <end position="56"/>
    </location>
</feature>
<dbReference type="EMBL" id="CP094984">
    <property type="protein sequence ID" value="UON92895.1"/>
    <property type="molecule type" value="Genomic_DNA"/>
</dbReference>
<protein>
    <submittedName>
        <fullName evidence="3">N-acetyltransferase</fullName>
    </submittedName>
</protein>
<feature type="compositionally biased region" description="Low complexity" evidence="1">
    <location>
        <begin position="18"/>
        <end position="36"/>
    </location>
</feature>
<dbReference type="Gene3D" id="3.40.630.30">
    <property type="match status" value="1"/>
</dbReference>
<dbReference type="PROSITE" id="PS51729">
    <property type="entry name" value="GNAT_YJDJ"/>
    <property type="match status" value="1"/>
</dbReference>
<dbReference type="Pfam" id="PF14542">
    <property type="entry name" value="Acetyltransf_CG"/>
    <property type="match status" value="1"/>
</dbReference>
<proteinExistence type="predicted"/>
<evidence type="ECO:0000256" key="1">
    <source>
        <dbReference type="SAM" id="MobiDB-lite"/>
    </source>
</evidence>
<evidence type="ECO:0000259" key="2">
    <source>
        <dbReference type="PROSITE" id="PS51729"/>
    </source>
</evidence>
<feature type="domain" description="N-acetyltransferase" evidence="2">
    <location>
        <begin position="58"/>
        <end position="144"/>
    </location>
</feature>
<keyword evidence="5" id="KW-1185">Reference proteome</keyword>
<dbReference type="EMBL" id="JAJFZT010000011">
    <property type="protein sequence ID" value="MCC3274104.1"/>
    <property type="molecule type" value="Genomic_DNA"/>
</dbReference>
<name>A0A9X1M9V0_9MICC</name>
<dbReference type="AlphaFoldDB" id="A0A9X1M9V0"/>
<accession>A0A9X1M9V0</accession>
<dbReference type="Proteomes" id="UP000829758">
    <property type="component" value="Chromosome"/>
</dbReference>
<sequence length="171" mass="18739">MNPKTRPTSDAVQPDLPAPAETGPEPGPAAPAGSRGRAQRRKPAPKGGKTGIPNATVYNNRLHSRFELFVNGTMAAYLQYEMHGGELWALRIIVDPAYRQRTAETLLIEEVLADARRSRIALLPFCPRTRAYVAARPEYLPLIPRQHRARFAVSATGKRTRLRPGAGPVPG</sequence>
<gene>
    <name evidence="3" type="ORF">LJ755_15375</name>
    <name evidence="4" type="ORF">MUK71_04425</name>
</gene>